<proteinExistence type="predicted"/>
<dbReference type="Proteomes" id="UP000005636">
    <property type="component" value="Chromosome"/>
</dbReference>
<evidence type="ECO:0000313" key="1">
    <source>
        <dbReference type="EMBL" id="AEV20532.1"/>
    </source>
</evidence>
<name>A0ABN4A527_GEOTH</name>
<sequence length="40" mass="4653">MTFEGRPFRNKRQVEQKTTLDGHPYVSICAMEIGRARDDV</sequence>
<dbReference type="EMBL" id="CP003125">
    <property type="protein sequence ID" value="AEV20532.1"/>
    <property type="molecule type" value="Genomic_DNA"/>
</dbReference>
<organism evidence="1 2">
    <name type="scientific">Geobacillus thermoleovorans CCB_US3_UF5</name>
    <dbReference type="NCBI Taxonomy" id="1111068"/>
    <lineage>
        <taxon>Bacteria</taxon>
        <taxon>Bacillati</taxon>
        <taxon>Bacillota</taxon>
        <taxon>Bacilli</taxon>
        <taxon>Bacillales</taxon>
        <taxon>Anoxybacillaceae</taxon>
        <taxon>Geobacillus</taxon>
        <taxon>Geobacillus thermoleovorans group</taxon>
    </lineage>
</organism>
<reference evidence="1 2" key="1">
    <citation type="submission" date="2011-11" db="EMBL/GenBank/DDBJ databases">
        <title>Complete genome sequence of thermophilic Geobacillus thermoleovorans CCB_US3_UF5.</title>
        <authorList>
            <person name="Muhd Sakaff M.K.L."/>
            <person name="Abdul Rahman A.Y."/>
            <person name="Saito J.A."/>
            <person name="Hou S."/>
            <person name="Alam M."/>
        </authorList>
    </citation>
    <scope>NUCLEOTIDE SEQUENCE [LARGE SCALE GENOMIC DNA]</scope>
    <source>
        <strain evidence="1 2">CCB_US3_UF5</strain>
    </source>
</reference>
<keyword evidence="2" id="KW-1185">Reference proteome</keyword>
<evidence type="ECO:0000313" key="2">
    <source>
        <dbReference type="Proteomes" id="UP000005636"/>
    </source>
</evidence>
<accession>A0ABN4A527</accession>
<protein>
    <recommendedName>
        <fullName evidence="3">Transposase</fullName>
    </recommendedName>
</protein>
<evidence type="ECO:0008006" key="3">
    <source>
        <dbReference type="Google" id="ProtNLM"/>
    </source>
</evidence>
<gene>
    <name evidence="1" type="ORF">GTCCBUS3UF5_32300</name>
</gene>